<dbReference type="PANTHER" id="PTHR33217:SF8">
    <property type="entry name" value="MUTATOR FAMILY TRANSPOSASE"/>
    <property type="match status" value="1"/>
</dbReference>
<evidence type="ECO:0000313" key="8">
    <source>
        <dbReference type="EMBL" id="SMS15119.1"/>
    </source>
</evidence>
<dbReference type="Gene3D" id="3.30.420.10">
    <property type="entry name" value="Ribonuclease H-like superfamily/Ribonuclease H"/>
    <property type="match status" value="1"/>
</dbReference>
<evidence type="ECO:0000256" key="5">
    <source>
        <dbReference type="ARBA" id="ARBA00023125"/>
    </source>
</evidence>
<dbReference type="GO" id="GO:0004803">
    <property type="term" value="F:transposase activity"/>
    <property type="evidence" value="ECO:0007669"/>
    <property type="project" value="InterPro"/>
</dbReference>
<gene>
    <name evidence="8" type="ORF">LZ3411_2069</name>
</gene>
<evidence type="ECO:0000256" key="6">
    <source>
        <dbReference type="ARBA" id="ARBA00023172"/>
    </source>
</evidence>
<evidence type="ECO:0000259" key="7">
    <source>
        <dbReference type="PROSITE" id="PS50994"/>
    </source>
</evidence>
<dbReference type="InterPro" id="IPR036397">
    <property type="entry name" value="RNaseH_sf"/>
</dbReference>
<protein>
    <submittedName>
        <fullName evidence="8">ISEf1, transposase</fullName>
    </submittedName>
</protein>
<dbReference type="NCBIfam" id="NF033563">
    <property type="entry name" value="transpos_IS30"/>
    <property type="match status" value="1"/>
</dbReference>
<dbReference type="GO" id="GO:0003677">
    <property type="term" value="F:DNA binding"/>
    <property type="evidence" value="ECO:0007669"/>
    <property type="project" value="UniProtKB-KW"/>
</dbReference>
<evidence type="ECO:0000256" key="3">
    <source>
        <dbReference type="ARBA" id="ARBA00010961"/>
    </source>
</evidence>
<keyword evidence="4" id="KW-0815">Transposition</keyword>
<dbReference type="PROSITE" id="PS01043">
    <property type="entry name" value="TRANSPOSASE_IS30"/>
    <property type="match status" value="1"/>
</dbReference>
<proteinExistence type="inferred from homology"/>
<keyword evidence="5" id="KW-0238">DNA-binding</keyword>
<dbReference type="InterPro" id="IPR053392">
    <property type="entry name" value="Transposase_IS30-like"/>
</dbReference>
<feature type="domain" description="Integrase catalytic" evidence="7">
    <location>
        <begin position="180"/>
        <end position="341"/>
    </location>
</feature>
<evidence type="ECO:0000313" key="9">
    <source>
        <dbReference type="Proteomes" id="UP000195412"/>
    </source>
</evidence>
<dbReference type="NCBIfam" id="NF033543">
    <property type="entry name" value="transpos_IS256"/>
    <property type="match status" value="1"/>
</dbReference>
<dbReference type="PANTHER" id="PTHR33217">
    <property type="entry name" value="TRANSPOSASE FOR INSERTION SEQUENCE ELEMENT IS1081"/>
    <property type="match status" value="1"/>
</dbReference>
<dbReference type="InterPro" id="IPR001584">
    <property type="entry name" value="Integrase_cat-core"/>
</dbReference>
<dbReference type="Pfam" id="PF00872">
    <property type="entry name" value="Transposase_mut"/>
    <property type="match status" value="1"/>
</dbReference>
<dbReference type="Pfam" id="PF13936">
    <property type="entry name" value="HTH_38"/>
    <property type="match status" value="1"/>
</dbReference>
<dbReference type="Proteomes" id="UP000195412">
    <property type="component" value="Chromosome I"/>
</dbReference>
<name>A0A1Y6JYW0_9LACO</name>
<evidence type="ECO:0000256" key="2">
    <source>
        <dbReference type="ARBA" id="ARBA00006363"/>
    </source>
</evidence>
<reference evidence="9" key="1">
    <citation type="submission" date="2017-05" db="EMBL/GenBank/DDBJ databases">
        <authorList>
            <person name="Papadimitriou K."/>
        </authorList>
    </citation>
    <scope>NUCLEOTIDE SEQUENCE [LARGE SCALE GENOMIC DNA]</scope>
    <source>
        <strain evidence="9">ACA-DC 3411</strain>
    </source>
</reference>
<dbReference type="PROSITE" id="PS50994">
    <property type="entry name" value="INTEGRASE"/>
    <property type="match status" value="1"/>
</dbReference>
<dbReference type="InterPro" id="IPR001207">
    <property type="entry name" value="Transposase_mutator"/>
</dbReference>
<evidence type="ECO:0000256" key="1">
    <source>
        <dbReference type="ARBA" id="ARBA00002190"/>
    </source>
</evidence>
<accession>A0A1Y6JYW0</accession>
<organism evidence="8 9">
    <name type="scientific">Levilactobacillus zymae</name>
    <dbReference type="NCBI Taxonomy" id="267363"/>
    <lineage>
        <taxon>Bacteria</taxon>
        <taxon>Bacillati</taxon>
        <taxon>Bacillota</taxon>
        <taxon>Bacilli</taxon>
        <taxon>Lactobacillales</taxon>
        <taxon>Lactobacillaceae</taxon>
        <taxon>Levilactobacillus</taxon>
    </lineage>
</organism>
<comment type="function">
    <text evidence="1">Required for the transposition of the insertion element.</text>
</comment>
<comment type="similarity">
    <text evidence="3">Belongs to the transposase mutator family.</text>
</comment>
<dbReference type="EMBL" id="LT854705">
    <property type="protein sequence ID" value="SMS15119.1"/>
    <property type="molecule type" value="Genomic_DNA"/>
</dbReference>
<comment type="similarity">
    <text evidence="2">Belongs to the transposase IS30 family.</text>
</comment>
<dbReference type="GO" id="GO:0015074">
    <property type="term" value="P:DNA integration"/>
    <property type="evidence" value="ECO:0007669"/>
    <property type="project" value="InterPro"/>
</dbReference>
<evidence type="ECO:0000256" key="4">
    <source>
        <dbReference type="ARBA" id="ARBA00022578"/>
    </source>
</evidence>
<dbReference type="Gene3D" id="1.10.10.60">
    <property type="entry name" value="Homeodomain-like"/>
    <property type="match status" value="1"/>
</dbReference>
<dbReference type="InterPro" id="IPR012337">
    <property type="entry name" value="RNaseH-like_sf"/>
</dbReference>
<dbReference type="InterPro" id="IPR001598">
    <property type="entry name" value="Transposase_IS30_CS"/>
</dbReference>
<keyword evidence="6" id="KW-0233">DNA recombination</keyword>
<sequence>MTRIKNIISNQYHQLNLAERGRIEALRGLDWSIRRIAKALHRNPSTISRELRRGTTTQINANTRIFEQSYLAETGEAVYRKHRLNSCYRGLFDHCQTFCNALVTALKARPRMHSVDTFVHQFKTNYPGVVCPSTPTVYRYIDDQRLAIRNSDLPAKLRRRVKRPGTKHHRINKKNLGHSIEERPTVVQARQELGHWEGDLVKGKRVESEPALMTLTERVSRLEIIVKLPNYHADTCLKALQNTLYDYGTEYFKTITFDNGAEFSSLSQVAGTDIYFAHPYSPWERGTNENTNGLLREFFPKGRSLVLASLIDIQLAQDTLNNRLRRSLTIPRDRNGRFENHTLPAYGRHSDNLETTVIQLYTKGMTTAEIAELIEKMYGAHYSKATVSNMTKAVNEQVQAFQQRRLASQYAAIFLDATYLPLKRDTVQKEAVHIAIGIRPDGTKEVLNYQVAPTESTGIWTELLGTLIKQGVKDVLLFVADGLVGLDEGLNRHFPKAKRQRCLVHVGRNLMNKVRVKDRKAVISDFKQVHRAANREAAELKLNEFANNWHQTYPKLIKDLLKMPNLLTFMDFPPAIRQSLYSTNLIENFNKHLKRTTHHKEQFPTEDSLDRFLVSQFNVYNEKSLKRIHRGFKGLQDTLEASFI</sequence>
<dbReference type="InterPro" id="IPR025246">
    <property type="entry name" value="IS30-like_HTH"/>
</dbReference>
<dbReference type="AlphaFoldDB" id="A0A1Y6JYW0"/>
<dbReference type="GO" id="GO:0006313">
    <property type="term" value="P:DNA transposition"/>
    <property type="evidence" value="ECO:0007669"/>
    <property type="project" value="InterPro"/>
</dbReference>
<dbReference type="KEGG" id="lzy:LZ3411_2069"/>
<dbReference type="SUPFAM" id="SSF53098">
    <property type="entry name" value="Ribonuclease H-like"/>
    <property type="match status" value="1"/>
</dbReference>